<dbReference type="NCBIfam" id="TIGR00551">
    <property type="entry name" value="nadB"/>
    <property type="match status" value="1"/>
</dbReference>
<dbReference type="InterPro" id="IPR015939">
    <property type="entry name" value="Fum_Rdtase/Succ_DH_flav-like_C"/>
</dbReference>
<dbReference type="GO" id="GO:0008734">
    <property type="term" value="F:L-aspartate oxidase activity"/>
    <property type="evidence" value="ECO:0007669"/>
    <property type="project" value="UniProtKB-UniRule"/>
</dbReference>
<comment type="pathway">
    <text evidence="2 12">Cofactor biosynthesis; NAD(+) biosynthesis; iminoaspartate from L-aspartate (oxidase route): step 1/1.</text>
</comment>
<comment type="catalytic activity">
    <reaction evidence="10">
        <text>L-aspartate + O2 = iminosuccinate + H2O2</text>
        <dbReference type="Rhea" id="RHEA:25876"/>
        <dbReference type="ChEBI" id="CHEBI:15379"/>
        <dbReference type="ChEBI" id="CHEBI:16240"/>
        <dbReference type="ChEBI" id="CHEBI:29991"/>
        <dbReference type="ChEBI" id="CHEBI:77875"/>
        <dbReference type="EC" id="1.4.3.16"/>
    </reaction>
    <physiologicalReaction direction="left-to-right" evidence="10">
        <dbReference type="Rhea" id="RHEA:25877"/>
    </physiologicalReaction>
</comment>
<dbReference type="Pfam" id="PF02910">
    <property type="entry name" value="Succ_DH_flav_C"/>
    <property type="match status" value="1"/>
</dbReference>
<dbReference type="RefSeq" id="WP_109350104.1">
    <property type="nucleotide sequence ID" value="NZ_BJUE01000020.1"/>
</dbReference>
<evidence type="ECO:0000259" key="13">
    <source>
        <dbReference type="Pfam" id="PF00890"/>
    </source>
</evidence>
<dbReference type="Pfam" id="PF00890">
    <property type="entry name" value="FAD_binding_2"/>
    <property type="match status" value="1"/>
</dbReference>
<dbReference type="SUPFAM" id="SSF46977">
    <property type="entry name" value="Succinate dehydrogenase/fumarate reductase flavoprotein C-terminal domain"/>
    <property type="match status" value="1"/>
</dbReference>
<name>A0A8B4Q5A8_9BACL</name>
<dbReference type="InterPro" id="IPR003953">
    <property type="entry name" value="FAD-dep_OxRdtase_2_FAD-bd"/>
</dbReference>
<dbReference type="OrthoDB" id="9806724at2"/>
<evidence type="ECO:0000259" key="14">
    <source>
        <dbReference type="Pfam" id="PF02910"/>
    </source>
</evidence>
<evidence type="ECO:0000256" key="4">
    <source>
        <dbReference type="ARBA" id="ARBA00012173"/>
    </source>
</evidence>
<dbReference type="SUPFAM" id="SSF51905">
    <property type="entry name" value="FAD/NAD(P)-binding domain"/>
    <property type="match status" value="1"/>
</dbReference>
<evidence type="ECO:0000313" key="15">
    <source>
        <dbReference type="EMBL" id="STX08418.1"/>
    </source>
</evidence>
<dbReference type="GO" id="GO:0034628">
    <property type="term" value="P:'de novo' NAD+ biosynthetic process from L-aspartate"/>
    <property type="evidence" value="ECO:0007669"/>
    <property type="project" value="TreeGrafter"/>
</dbReference>
<sequence length="513" mass="56414">MSKTIIIGSGVAALQCARLLPKDEDIILITKRALRQHSSYFAQGGIAAVYSKEDSIQSHEDDTIQAGVFHNHQSNVQTLIQEGQMQTHQLILEGFPVDRLSDGSISLGLEGAHQHKRILHSGGDATGKHLTEHLINLLPSNVTIFENECAVSLLKNQYGRVIGIHSIDADCTHRQIFAEAVIIATGGCGSLYSYTSNCTNSFGDGIALAYLAGAKITDMEFVQFHPTLLYHDEQTFGLVSEAVRGAGARLINSEGTYIMDWHPLKDLAPRHITAKAVYDERMRGIDVFLKIDEIENFEGKFPTISNNCKKAGILLNNGLLPITVGSHFLMGGILTNSYGATSIEGLYAIGEAACTGVHGANRLASNSLLEGIAFGKRLADHLSNKNPEVIDWQVVEENFENTHPTSFAIEDLQIEMFASAGIIRDKKSLEFLLKKIDSTKLNPFKLTFSENEAYFMRITASLIVKAALEREESRGAHIRADFPNASPSLAQTIFVQQIQNPIQKEYWHEPIKA</sequence>
<comment type="cofactor">
    <cofactor evidence="1 12">
        <name>FAD</name>
        <dbReference type="ChEBI" id="CHEBI:57692"/>
    </cofactor>
</comment>
<dbReference type="PANTHER" id="PTHR42716:SF2">
    <property type="entry name" value="L-ASPARTATE OXIDASE, CHLOROPLASTIC"/>
    <property type="match status" value="1"/>
</dbReference>
<evidence type="ECO:0000256" key="5">
    <source>
        <dbReference type="ARBA" id="ARBA00021901"/>
    </source>
</evidence>
<dbReference type="GO" id="GO:0033765">
    <property type="term" value="F:steroid dehydrogenase activity, acting on the CH-CH group of donors"/>
    <property type="evidence" value="ECO:0007669"/>
    <property type="project" value="UniProtKB-ARBA"/>
</dbReference>
<evidence type="ECO:0000256" key="2">
    <source>
        <dbReference type="ARBA" id="ARBA00004950"/>
    </source>
</evidence>
<keyword evidence="6 12" id="KW-0285">Flavoprotein</keyword>
<evidence type="ECO:0000313" key="17">
    <source>
        <dbReference type="Proteomes" id="UP000254330"/>
    </source>
</evidence>
<dbReference type="EC" id="1.4.3.16" evidence="4 11"/>
<feature type="domain" description="Fumarate reductase/succinate dehydrogenase flavoprotein-like C-terminal" evidence="14">
    <location>
        <begin position="412"/>
        <end position="484"/>
    </location>
</feature>
<dbReference type="EMBL" id="SNZG01000026">
    <property type="protein sequence ID" value="TDR36080.1"/>
    <property type="molecule type" value="Genomic_DNA"/>
</dbReference>
<evidence type="ECO:0000256" key="9">
    <source>
        <dbReference type="ARBA" id="ARBA00023002"/>
    </source>
</evidence>
<dbReference type="Gene3D" id="3.50.50.60">
    <property type="entry name" value="FAD/NAD(P)-binding domain"/>
    <property type="match status" value="1"/>
</dbReference>
<evidence type="ECO:0000256" key="6">
    <source>
        <dbReference type="ARBA" id="ARBA00022630"/>
    </source>
</evidence>
<dbReference type="InterPro" id="IPR005288">
    <property type="entry name" value="NadB"/>
</dbReference>
<dbReference type="AlphaFoldDB" id="A0A8B4Q5A8"/>
<evidence type="ECO:0000256" key="12">
    <source>
        <dbReference type="RuleBase" id="RU362049"/>
    </source>
</evidence>
<evidence type="ECO:0000313" key="18">
    <source>
        <dbReference type="Proteomes" id="UP000294641"/>
    </source>
</evidence>
<dbReference type="PANTHER" id="PTHR42716">
    <property type="entry name" value="L-ASPARTATE OXIDASE"/>
    <property type="match status" value="1"/>
</dbReference>
<reference evidence="16 18" key="2">
    <citation type="submission" date="2019-03" db="EMBL/GenBank/DDBJ databases">
        <title>Genomic Encyclopedia of Type Strains, Phase IV (KMG-IV): sequencing the most valuable type-strain genomes for metagenomic binning, comparative biology and taxonomic classification.</title>
        <authorList>
            <person name="Goeker M."/>
        </authorList>
    </citation>
    <scope>NUCLEOTIDE SEQUENCE [LARGE SCALE GENOMIC DNA]</scope>
    <source>
        <strain evidence="16 18">DSM 20580</strain>
    </source>
</reference>
<evidence type="ECO:0000256" key="8">
    <source>
        <dbReference type="ARBA" id="ARBA00022827"/>
    </source>
</evidence>
<dbReference type="Gene3D" id="3.90.700.10">
    <property type="entry name" value="Succinate dehydrogenase/fumarate reductase flavoprotein, catalytic domain"/>
    <property type="match status" value="1"/>
</dbReference>
<feature type="domain" description="FAD-dependent oxidoreductase 2 FAD-binding" evidence="13">
    <location>
        <begin position="5"/>
        <end position="368"/>
    </location>
</feature>
<evidence type="ECO:0000256" key="11">
    <source>
        <dbReference type="NCBIfam" id="TIGR00551"/>
    </source>
</evidence>
<reference evidence="15 17" key="1">
    <citation type="submission" date="2018-06" db="EMBL/GenBank/DDBJ databases">
        <authorList>
            <consortium name="Pathogen Informatics"/>
            <person name="Doyle S."/>
        </authorList>
    </citation>
    <scope>NUCLEOTIDE SEQUENCE [LARGE SCALE GENOMIC DNA]</scope>
    <source>
        <strain evidence="15 17">NCTC10597</strain>
    </source>
</reference>
<dbReference type="Proteomes" id="UP000254330">
    <property type="component" value="Unassembled WGS sequence"/>
</dbReference>
<dbReference type="InterPro" id="IPR027477">
    <property type="entry name" value="Succ_DH/fumarate_Rdtase_cat_sf"/>
</dbReference>
<keyword evidence="8 12" id="KW-0274">FAD</keyword>
<dbReference type="SUPFAM" id="SSF56425">
    <property type="entry name" value="Succinate dehydrogenase/fumarate reductase flavoprotein, catalytic domain"/>
    <property type="match status" value="1"/>
</dbReference>
<proteinExistence type="inferred from homology"/>
<gene>
    <name evidence="15" type="primary">nadB</name>
    <name evidence="16" type="ORF">DFR61_12614</name>
    <name evidence="15" type="ORF">NCTC10597_00060</name>
</gene>
<dbReference type="Proteomes" id="UP000294641">
    <property type="component" value="Unassembled WGS sequence"/>
</dbReference>
<keyword evidence="9 12" id="KW-0560">Oxidoreductase</keyword>
<evidence type="ECO:0000256" key="7">
    <source>
        <dbReference type="ARBA" id="ARBA00022642"/>
    </source>
</evidence>
<dbReference type="InterPro" id="IPR036188">
    <property type="entry name" value="FAD/NAD-bd_sf"/>
</dbReference>
<evidence type="ECO:0000256" key="1">
    <source>
        <dbReference type="ARBA" id="ARBA00001974"/>
    </source>
</evidence>
<evidence type="ECO:0000256" key="10">
    <source>
        <dbReference type="ARBA" id="ARBA00048305"/>
    </source>
</evidence>
<keyword evidence="18" id="KW-1185">Reference proteome</keyword>
<dbReference type="InterPro" id="IPR037099">
    <property type="entry name" value="Fum_R/Succ_DH_flav-like_C_sf"/>
</dbReference>
<dbReference type="GO" id="GO:0005737">
    <property type="term" value="C:cytoplasm"/>
    <property type="evidence" value="ECO:0007669"/>
    <property type="project" value="UniProtKB-SubCell"/>
</dbReference>
<comment type="caution">
    <text evidence="15">The sequence shown here is derived from an EMBL/GenBank/DDBJ whole genome shotgun (WGS) entry which is preliminary data.</text>
</comment>
<accession>A0A8B4Q5A8</accession>
<evidence type="ECO:0000256" key="3">
    <source>
        <dbReference type="ARBA" id="ARBA00008562"/>
    </source>
</evidence>
<comment type="subcellular location">
    <subcellularLocation>
        <location evidence="12">Cytoplasm</location>
    </subcellularLocation>
</comment>
<protein>
    <recommendedName>
        <fullName evidence="5 11">L-aspartate oxidase</fullName>
        <ecNumber evidence="4 11">1.4.3.16</ecNumber>
    </recommendedName>
</protein>
<comment type="function">
    <text evidence="12">Catalyzes the oxidation of L-aspartate to iminoaspartate.</text>
</comment>
<organism evidence="15 17">
    <name type="scientific">Kurthia zopfii</name>
    <dbReference type="NCBI Taxonomy" id="1650"/>
    <lineage>
        <taxon>Bacteria</taxon>
        <taxon>Bacillati</taxon>
        <taxon>Bacillota</taxon>
        <taxon>Bacilli</taxon>
        <taxon>Bacillales</taxon>
        <taxon>Caryophanaceae</taxon>
        <taxon>Kurthia</taxon>
    </lineage>
</organism>
<dbReference type="Gene3D" id="1.20.58.100">
    <property type="entry name" value="Fumarate reductase/succinate dehydrogenase flavoprotein-like, C-terminal domain"/>
    <property type="match status" value="1"/>
</dbReference>
<keyword evidence="7 12" id="KW-0662">Pyridine nucleotide biosynthesis</keyword>
<evidence type="ECO:0000313" key="16">
    <source>
        <dbReference type="EMBL" id="TDR36080.1"/>
    </source>
</evidence>
<comment type="similarity">
    <text evidence="3 12">Belongs to the FAD-dependent oxidoreductase 2 family. NadB subfamily.</text>
</comment>
<dbReference type="EMBL" id="UGNP01000001">
    <property type="protein sequence ID" value="STX08418.1"/>
    <property type="molecule type" value="Genomic_DNA"/>
</dbReference>
<dbReference type="UniPathway" id="UPA00253">
    <property type="reaction ID" value="UER00326"/>
</dbReference>